<dbReference type="PANTHER" id="PTHR38662:SF1">
    <property type="entry name" value="COBALT TRANSPORT PROTEIN CBIN"/>
    <property type="match status" value="1"/>
</dbReference>
<keyword evidence="9" id="KW-0170">Cobalt</keyword>
<evidence type="ECO:0000256" key="6">
    <source>
        <dbReference type="ARBA" id="ARBA00022989"/>
    </source>
</evidence>
<keyword evidence="3" id="KW-1003">Cell membrane</keyword>
<dbReference type="PANTHER" id="PTHR38662">
    <property type="entry name" value="COBALT TRANSPORT PROTEIN CBIN"/>
    <property type="match status" value="1"/>
</dbReference>
<dbReference type="Pfam" id="PF02553">
    <property type="entry name" value="CbiN"/>
    <property type="match status" value="1"/>
</dbReference>
<comment type="caution">
    <text evidence="11">The sequence shown here is derived from an EMBL/GenBank/DDBJ whole genome shotgun (WGS) entry which is preliminary data.</text>
</comment>
<evidence type="ECO:0000256" key="3">
    <source>
        <dbReference type="ARBA" id="ARBA00022475"/>
    </source>
</evidence>
<keyword evidence="8 10" id="KW-0472">Membrane</keyword>
<dbReference type="AlphaFoldDB" id="A0A0W8EA19"/>
<evidence type="ECO:0000256" key="10">
    <source>
        <dbReference type="SAM" id="Phobius"/>
    </source>
</evidence>
<evidence type="ECO:0000256" key="9">
    <source>
        <dbReference type="ARBA" id="ARBA00023285"/>
    </source>
</evidence>
<dbReference type="HAMAP" id="MF_00330">
    <property type="entry name" value="CbiN"/>
    <property type="match status" value="1"/>
</dbReference>
<keyword evidence="1" id="KW-0171">Cobalt transport</keyword>
<evidence type="ECO:0000256" key="5">
    <source>
        <dbReference type="ARBA" id="ARBA00022692"/>
    </source>
</evidence>
<keyword evidence="7" id="KW-0406">Ion transport</keyword>
<evidence type="ECO:0000256" key="1">
    <source>
        <dbReference type="ARBA" id="ARBA00022426"/>
    </source>
</evidence>
<evidence type="ECO:0000256" key="8">
    <source>
        <dbReference type="ARBA" id="ARBA00023136"/>
    </source>
</evidence>
<evidence type="ECO:0000313" key="11">
    <source>
        <dbReference type="EMBL" id="KUG05455.1"/>
    </source>
</evidence>
<dbReference type="GO" id="GO:0009236">
    <property type="term" value="P:cobalamin biosynthetic process"/>
    <property type="evidence" value="ECO:0007669"/>
    <property type="project" value="UniProtKB-KW"/>
</dbReference>
<accession>A0A0W8EA19</accession>
<dbReference type="GO" id="GO:0016020">
    <property type="term" value="C:membrane"/>
    <property type="evidence" value="ECO:0007669"/>
    <property type="project" value="InterPro"/>
</dbReference>
<evidence type="ECO:0000256" key="7">
    <source>
        <dbReference type="ARBA" id="ARBA00023065"/>
    </source>
</evidence>
<evidence type="ECO:0000256" key="4">
    <source>
        <dbReference type="ARBA" id="ARBA00022573"/>
    </source>
</evidence>
<keyword evidence="2" id="KW-0813">Transport</keyword>
<reference evidence="11" key="1">
    <citation type="journal article" date="2015" name="Proc. Natl. Acad. Sci. U.S.A.">
        <title>Networks of energetic and metabolic interactions define dynamics in microbial communities.</title>
        <authorList>
            <person name="Embree M."/>
            <person name="Liu J.K."/>
            <person name="Al-Bassam M.M."/>
            <person name="Zengler K."/>
        </authorList>
    </citation>
    <scope>NUCLEOTIDE SEQUENCE</scope>
</reference>
<feature type="transmembrane region" description="Helical" evidence="10">
    <location>
        <begin position="66"/>
        <end position="85"/>
    </location>
</feature>
<proteinExistence type="inferred from homology"/>
<sequence length="99" mass="11162">MSIIKKNMILLFMVLALLIFALVLNQGAEFSGADGEAQTVITETNPDYTPWFQPLWEPPSGEIESLLFAVQASFGVGFICYYLGFRSGLRRRESEYKCD</sequence>
<dbReference type="NCBIfam" id="NF002780">
    <property type="entry name" value="PRK02898.1"/>
    <property type="match status" value="1"/>
</dbReference>
<organism evidence="11">
    <name type="scientific">hydrocarbon metagenome</name>
    <dbReference type="NCBI Taxonomy" id="938273"/>
    <lineage>
        <taxon>unclassified sequences</taxon>
        <taxon>metagenomes</taxon>
        <taxon>ecological metagenomes</taxon>
    </lineage>
</organism>
<name>A0A0W8EA19_9ZZZZ</name>
<dbReference type="GO" id="GO:0015087">
    <property type="term" value="F:cobalt ion transmembrane transporter activity"/>
    <property type="evidence" value="ECO:0007669"/>
    <property type="project" value="InterPro"/>
</dbReference>
<gene>
    <name evidence="11" type="ORF">ASZ90_017137</name>
</gene>
<dbReference type="InterPro" id="IPR003705">
    <property type="entry name" value="CbiN"/>
</dbReference>
<evidence type="ECO:0000256" key="2">
    <source>
        <dbReference type="ARBA" id="ARBA00022448"/>
    </source>
</evidence>
<dbReference type="NCBIfam" id="TIGR01165">
    <property type="entry name" value="cbiN"/>
    <property type="match status" value="1"/>
</dbReference>
<keyword evidence="4" id="KW-0169">Cobalamin biosynthesis</keyword>
<keyword evidence="6 10" id="KW-1133">Transmembrane helix</keyword>
<dbReference type="EMBL" id="LNQE01001813">
    <property type="protein sequence ID" value="KUG05455.1"/>
    <property type="molecule type" value="Genomic_DNA"/>
</dbReference>
<protein>
    <submittedName>
        <fullName evidence="11">Additional substrate-specific component cbin of cobalt ecf transporter</fullName>
    </submittedName>
</protein>
<keyword evidence="5 10" id="KW-0812">Transmembrane</keyword>